<dbReference type="GO" id="GO:0016020">
    <property type="term" value="C:membrane"/>
    <property type="evidence" value="ECO:0007669"/>
    <property type="project" value="UniProtKB-UniRule"/>
</dbReference>
<evidence type="ECO:0000259" key="2">
    <source>
        <dbReference type="PROSITE" id="PS51123"/>
    </source>
</evidence>
<reference evidence="4" key="1">
    <citation type="submission" date="2019-02" db="EMBL/GenBank/DDBJ databases">
        <authorList>
            <person name="Gruber-Vodicka R. H."/>
            <person name="Seah K. B. B."/>
        </authorList>
    </citation>
    <scope>NUCLEOTIDE SEQUENCE</scope>
    <source>
        <strain evidence="4">BECK_BY2</strain>
        <strain evidence="3">BECK_BY3</strain>
    </source>
</reference>
<name>A0A450ZPA7_9GAMM</name>
<keyword evidence="1" id="KW-0472">Membrane</keyword>
<dbReference type="AlphaFoldDB" id="A0A450ZPA7"/>
<organism evidence="4">
    <name type="scientific">Candidatus Kentrum sp. TUN</name>
    <dbReference type="NCBI Taxonomy" id="2126343"/>
    <lineage>
        <taxon>Bacteria</taxon>
        <taxon>Pseudomonadati</taxon>
        <taxon>Pseudomonadota</taxon>
        <taxon>Gammaproteobacteria</taxon>
        <taxon>Candidatus Kentrum</taxon>
    </lineage>
</organism>
<dbReference type="EMBL" id="CAADFV010000031">
    <property type="protein sequence ID" value="VFK55652.1"/>
    <property type="molecule type" value="Genomic_DNA"/>
</dbReference>
<protein>
    <submittedName>
        <fullName evidence="4">OmpA family protein</fullName>
    </submittedName>
</protein>
<evidence type="ECO:0000313" key="3">
    <source>
        <dbReference type="EMBL" id="VFK53528.1"/>
    </source>
</evidence>
<dbReference type="SUPFAM" id="SSF103088">
    <property type="entry name" value="OmpA-like"/>
    <property type="match status" value="1"/>
</dbReference>
<sequence>MPGGGMPNKVLSMHRAEAVRSYFVNKFYLSPDIFEIRAKGEEYLIYSENPFGPGNRRVEVFLKKSLSDR</sequence>
<dbReference type="InterPro" id="IPR006665">
    <property type="entry name" value="OmpA-like"/>
</dbReference>
<dbReference type="PROSITE" id="PS51123">
    <property type="entry name" value="OMPA_2"/>
    <property type="match status" value="1"/>
</dbReference>
<dbReference type="InterPro" id="IPR036737">
    <property type="entry name" value="OmpA-like_sf"/>
</dbReference>
<accession>A0A450ZPA7</accession>
<evidence type="ECO:0000256" key="1">
    <source>
        <dbReference type="PROSITE-ProRule" id="PRU00473"/>
    </source>
</evidence>
<feature type="domain" description="OmpA-like" evidence="2">
    <location>
        <begin position="1"/>
        <end position="66"/>
    </location>
</feature>
<evidence type="ECO:0000313" key="4">
    <source>
        <dbReference type="EMBL" id="VFK55652.1"/>
    </source>
</evidence>
<dbReference type="Gene3D" id="3.30.1330.60">
    <property type="entry name" value="OmpA-like domain"/>
    <property type="match status" value="1"/>
</dbReference>
<dbReference type="EMBL" id="CAADFY010000023">
    <property type="protein sequence ID" value="VFK53528.1"/>
    <property type="molecule type" value="Genomic_DNA"/>
</dbReference>
<gene>
    <name evidence="4" type="ORF">BECKTUN1418E_GA0071001_103118</name>
    <name evidence="3" type="ORF">BECKTUN1418F_GA0071002_10234</name>
</gene>
<proteinExistence type="predicted"/>